<feature type="transmembrane region" description="Helical" evidence="1">
    <location>
        <begin position="124"/>
        <end position="144"/>
    </location>
</feature>
<keyword evidence="1" id="KW-0812">Transmembrane</keyword>
<dbReference type="Pfam" id="PF01757">
    <property type="entry name" value="Acyl_transf_3"/>
    <property type="match status" value="1"/>
</dbReference>
<gene>
    <name evidence="3" type="ORF">JN10_0834</name>
</gene>
<dbReference type="InterPro" id="IPR050879">
    <property type="entry name" value="Acyltransferase_3"/>
</dbReference>
<organism evidence="3 4">
    <name type="scientific">Altererythrobacter ishigakiensis</name>
    <dbReference type="NCBI Taxonomy" id="476157"/>
    <lineage>
        <taxon>Bacteria</taxon>
        <taxon>Pseudomonadati</taxon>
        <taxon>Pseudomonadota</taxon>
        <taxon>Alphaproteobacteria</taxon>
        <taxon>Sphingomonadales</taxon>
        <taxon>Erythrobacteraceae</taxon>
        <taxon>Altererythrobacter</taxon>
    </lineage>
</organism>
<feature type="transmembrane region" description="Helical" evidence="1">
    <location>
        <begin position="222"/>
        <end position="240"/>
    </location>
</feature>
<dbReference type="GO" id="GO:0016747">
    <property type="term" value="F:acyltransferase activity, transferring groups other than amino-acyl groups"/>
    <property type="evidence" value="ECO:0007669"/>
    <property type="project" value="InterPro"/>
</dbReference>
<feature type="transmembrane region" description="Helical" evidence="1">
    <location>
        <begin position="302"/>
        <end position="323"/>
    </location>
</feature>
<feature type="transmembrane region" description="Helical" evidence="1">
    <location>
        <begin position="269"/>
        <end position="290"/>
    </location>
</feature>
<reference evidence="3 4" key="1">
    <citation type="submission" date="2019-07" db="EMBL/GenBank/DDBJ databases">
        <title>Genomic Encyclopedia of Archaeal and Bacterial Type Strains, Phase II (KMG-II): from individual species to whole genera.</title>
        <authorList>
            <person name="Goeker M."/>
        </authorList>
    </citation>
    <scope>NUCLEOTIDE SEQUENCE [LARGE SCALE GENOMIC DNA]</scope>
    <source>
        <strain evidence="3 4">ATCC BAA-2084</strain>
    </source>
</reference>
<feature type="domain" description="Acyltransferase 3" evidence="2">
    <location>
        <begin position="37"/>
        <end position="343"/>
    </location>
</feature>
<feature type="transmembrane region" description="Helical" evidence="1">
    <location>
        <begin position="329"/>
        <end position="350"/>
    </location>
</feature>
<evidence type="ECO:0000256" key="1">
    <source>
        <dbReference type="SAM" id="Phobius"/>
    </source>
</evidence>
<accession>A0A562UUG2</accession>
<dbReference type="OrthoDB" id="9796461at2"/>
<feature type="transmembrane region" description="Helical" evidence="1">
    <location>
        <begin position="180"/>
        <end position="210"/>
    </location>
</feature>
<dbReference type="AlphaFoldDB" id="A0A562UUG2"/>
<proteinExistence type="predicted"/>
<comment type="caution">
    <text evidence="3">The sequence shown here is derived from an EMBL/GenBank/DDBJ whole genome shotgun (WGS) entry which is preliminary data.</text>
</comment>
<sequence length="368" mass="41672">MFWEMPVVPFLTVRSYKVAPKNETCNPATMSERPYLAQIDALRGIAAMLVACFYHIRAVYFQSGGLTPLSTFQPFYWLQFNGYLFVDLFFVISGVVFTHKYLVDGKMKRGVTFAGFFKARIARLYPLHLFTLLVVAGWATNAPLNTLEAFFAHLFFLNVFTQNPTQTFNGPAWSLSVEMFCYLVFALAALWGRVGLVALACILGGLLLALDPNSSGWTSSGLLARGLFGFFVGHVVYRLAISKHVQMKTLLLCLPLLSLPVFLDGLLRILAFSAFVWPAVIIFSLRLGVLDHQIFRWLGERSYSIYLVHWPIFLLMATLFAYFELSPGWWGQFLAIVLVLMVSNTTYRAIELPAKELLKRYFGLEGRQ</sequence>
<keyword evidence="1" id="KW-0472">Membrane</keyword>
<dbReference type="Proteomes" id="UP000320547">
    <property type="component" value="Unassembled WGS sequence"/>
</dbReference>
<dbReference type="EMBL" id="VLLK01000001">
    <property type="protein sequence ID" value="TWJ09207.1"/>
    <property type="molecule type" value="Genomic_DNA"/>
</dbReference>
<name>A0A562UUG2_9SPHN</name>
<dbReference type="PANTHER" id="PTHR23028">
    <property type="entry name" value="ACETYLTRANSFERASE"/>
    <property type="match status" value="1"/>
</dbReference>
<keyword evidence="1" id="KW-1133">Transmembrane helix</keyword>
<feature type="transmembrane region" description="Helical" evidence="1">
    <location>
        <begin position="80"/>
        <end position="103"/>
    </location>
</feature>
<dbReference type="InterPro" id="IPR002656">
    <property type="entry name" value="Acyl_transf_3_dom"/>
</dbReference>
<protein>
    <submittedName>
        <fullName evidence="3">Peptidoglycan/LPS O-acetylase OafA/YrhL</fullName>
    </submittedName>
</protein>
<evidence type="ECO:0000313" key="3">
    <source>
        <dbReference type="EMBL" id="TWJ09207.1"/>
    </source>
</evidence>
<keyword evidence="4" id="KW-1185">Reference proteome</keyword>
<evidence type="ECO:0000313" key="4">
    <source>
        <dbReference type="Proteomes" id="UP000320547"/>
    </source>
</evidence>
<evidence type="ECO:0000259" key="2">
    <source>
        <dbReference type="Pfam" id="PF01757"/>
    </source>
</evidence>
<feature type="transmembrane region" description="Helical" evidence="1">
    <location>
        <begin position="41"/>
        <end position="60"/>
    </location>
</feature>